<evidence type="ECO:0000256" key="5">
    <source>
        <dbReference type="ARBA" id="ARBA00013165"/>
    </source>
</evidence>
<dbReference type="Gene3D" id="3.40.50.620">
    <property type="entry name" value="HUPs"/>
    <property type="match status" value="2"/>
</dbReference>
<keyword evidence="15" id="KW-0406">Ion transport</keyword>
<dbReference type="InterPro" id="IPR013155">
    <property type="entry name" value="M/V/L/I-tRNA-synth_anticd-bd"/>
</dbReference>
<reference evidence="28" key="1">
    <citation type="submission" date="2023-03" db="EMBL/GenBank/DDBJ databases">
        <title>Mating type loci evolution in Malassezia.</title>
        <authorList>
            <person name="Coelho M.A."/>
        </authorList>
    </citation>
    <scope>NUCLEOTIDE SEQUENCE</scope>
    <source>
        <strain evidence="28">CBS 10434</strain>
    </source>
</reference>
<accession>A0AAF0E5F1</accession>
<evidence type="ECO:0000256" key="22">
    <source>
        <dbReference type="ARBA" id="ARBA00032665"/>
    </source>
</evidence>
<keyword evidence="13 25" id="KW-0067">ATP-binding</keyword>
<dbReference type="FunFam" id="3.40.1380.10:FF:000003">
    <property type="entry name" value="ATP synthase subunit gamma"/>
    <property type="match status" value="1"/>
</dbReference>
<dbReference type="CDD" id="cd12151">
    <property type="entry name" value="F1-ATPase_gamma"/>
    <property type="match status" value="1"/>
</dbReference>
<dbReference type="CDD" id="cd07961">
    <property type="entry name" value="Anticodon_Ia_Ile_ABEc"/>
    <property type="match status" value="1"/>
</dbReference>
<keyword evidence="19" id="KW-0139">CF(1)</keyword>
<dbReference type="InterPro" id="IPR035968">
    <property type="entry name" value="ATP_synth_F1_ATPase_gsu"/>
</dbReference>
<sequence length="1356" mass="153517">MFSRAVTRPALATALGARSALVPVAGFHASAAPQASLRELEARLKSVKNIKKITKRAMNAAVAFGDASEEVYKQSEVQVPEGGKQLLIVVSSDKGLCGGIHSSVSKRTRLEVAEIAKAGGESPNVVVLGEKAKAQLSRAMPQNLVLSFNQIGKGVPTYDDALAITDTIMKSGVEFDKINIIYNKYVSSISFESAIVPVYSENALLEAPKFGAYEMEEGTAKDLAEFSFTNAVFAALVEGHASEINSKRNAMDNASKNAGDMITNLNLLYNRGRQATITNELIDIITATSNFHFAKQEEEVIAYWNAIDAFKTSLEQAKDRKPFSFYDGPPFATGLPHYGHLLAGTVKDIVTRFAHSTGHYVDRRFGWDCHGLPVEHEIDKKLGVKGKEDILEMGIAKYNEECRAIVMRYQAEWRTTVERMGRWIDFDNGYKTMDTKFMETEWWVFKTLYEKGQVYRGLRVMPYSNACTTPLSNFEAGSDYREVQDPACTVAFTLREDPSTALLAWTTTPWTLPSNLALCVHPELEYVKIFDEERQRHFVLSPSLLTTVYKDPKKAKIKTVENHVGKDLVGREYVPLFSYFYEEYKDRAFRVLSDEYVSADAGTGIVHQAPAFGDDDYRVCLKHGLFTKETQPPCPLDESGRFVEPVKDFQGLQVKDADKLIIKDLKGRDLLIVHAVIRHQYPFCWRSGTPLIYRTIPSWFVRVEPIAEKLLEANKKTRWVPQTIGENRFGNWLANARDWNVSRNRYWGTPIPLWVSDDLQEIVCIGSVAELEERSGVTGITDLHRDKIDHITIPSSQGKGTLKRIEEVFDCWFESGSMPYAQAHYPFENRNKFETSFPADFISEGLDQTRGWFYTLLILGVHLFDTAPWKNLIVSGLVLAADGKKMSKSLRNFPDPSLVIDKYGADAVRLYMINSPIVRAENLRFREEGVKDIVASVFLPWLNSFRFFLAQVVLLKKDTGIDYKYDPNAKVSENVMDRWILARCQSLIECVRVEMENYRLYTVVPRLLTMINELTNWYIRFNRRRLKGENGPEDTVAALHSLFETLYTVSLTMSSFTPFISENLYQGLRKFMTESDPNIDYRSVHFLPFPSVKEAYLDPVIQRRFSALQSVIELGRTMREKNNLPLRVPLRELTVFHSDSQYLEDVKSLASYIEEELNIRDLVLSSDEKKCGVNFKLLADWPVLGRKLRKDMGKVKKGLDQVTSDEAKAYMSTGQITIEGIPLGEGDLRAMRYVDAAALGPHILSDSDGAVVVLLDGMVYPELQAEGMARDVINRIQRLRKKAGLQATDEIDAFYRFTDDMSQALDEVMRTQTDVFVRNIRRAPRPASEKPADGDVVCEEEQEVNDIKFMLTLVRA</sequence>
<evidence type="ECO:0000256" key="25">
    <source>
        <dbReference type="RuleBase" id="RU363035"/>
    </source>
</evidence>
<evidence type="ECO:0000256" key="12">
    <source>
        <dbReference type="ARBA" id="ARBA00022792"/>
    </source>
</evidence>
<feature type="domain" description="Methionyl/Valyl/Leucyl/Isoleucyl-tRNA synthetase anticodon-binding" evidence="27">
    <location>
        <begin position="977"/>
        <end position="1131"/>
    </location>
</feature>
<dbReference type="NCBIfam" id="TIGR00392">
    <property type="entry name" value="ileS"/>
    <property type="match status" value="1"/>
</dbReference>
<evidence type="ECO:0000256" key="17">
    <source>
        <dbReference type="ARBA" id="ARBA00023136"/>
    </source>
</evidence>
<proteinExistence type="inferred from homology"/>
<dbReference type="InterPro" id="IPR033709">
    <property type="entry name" value="Anticodon_Ile_ABEc"/>
</dbReference>
<keyword evidence="11" id="KW-0375">Hydrogen ion transport</keyword>
<dbReference type="Pfam" id="PF00133">
    <property type="entry name" value="tRNA-synt_1"/>
    <property type="match status" value="1"/>
</dbReference>
<dbReference type="InterPro" id="IPR001412">
    <property type="entry name" value="aa-tRNA-synth_I_CS"/>
</dbReference>
<dbReference type="PANTHER" id="PTHR42780:SF1">
    <property type="entry name" value="ISOLEUCINE--TRNA LIGASE, CYTOPLASMIC"/>
    <property type="match status" value="1"/>
</dbReference>
<keyword evidence="29" id="KW-1185">Reference proteome</keyword>
<dbReference type="Gene3D" id="1.10.730.10">
    <property type="entry name" value="Isoleucyl-tRNA Synthetase, Domain 1"/>
    <property type="match status" value="1"/>
</dbReference>
<name>A0AAF0E5F1_9BASI</name>
<evidence type="ECO:0000256" key="8">
    <source>
        <dbReference type="ARBA" id="ARBA00022490"/>
    </source>
</evidence>
<comment type="similarity">
    <text evidence="3 25">Belongs to the class-I aminoacyl-tRNA synthetase family.</text>
</comment>
<dbReference type="SUPFAM" id="SSF50677">
    <property type="entry name" value="ValRS/IleRS/LeuRS editing domain"/>
    <property type="match status" value="1"/>
</dbReference>
<dbReference type="SUPFAM" id="SSF47323">
    <property type="entry name" value="Anticodon-binding domain of a subclass of class I aminoacyl-tRNA synthetases"/>
    <property type="match status" value="1"/>
</dbReference>
<evidence type="ECO:0000313" key="29">
    <source>
        <dbReference type="Proteomes" id="UP001220961"/>
    </source>
</evidence>
<dbReference type="FunFam" id="3.40.50.620:FF:000023">
    <property type="entry name" value="Isoleucyl-tRNA synthetase,cytoplasmic"/>
    <property type="match status" value="1"/>
</dbReference>
<evidence type="ECO:0000256" key="13">
    <source>
        <dbReference type="ARBA" id="ARBA00022840"/>
    </source>
</evidence>
<organism evidence="28 29">
    <name type="scientific">Malassezia caprae</name>
    <dbReference type="NCBI Taxonomy" id="1381934"/>
    <lineage>
        <taxon>Eukaryota</taxon>
        <taxon>Fungi</taxon>
        <taxon>Dikarya</taxon>
        <taxon>Basidiomycota</taxon>
        <taxon>Ustilaginomycotina</taxon>
        <taxon>Malasseziomycetes</taxon>
        <taxon>Malasseziales</taxon>
        <taxon>Malasseziaceae</taxon>
        <taxon>Malassezia</taxon>
    </lineage>
</organism>
<dbReference type="Gene3D" id="3.40.1380.10">
    <property type="match status" value="1"/>
</dbReference>
<dbReference type="GO" id="GO:0002161">
    <property type="term" value="F:aminoacyl-tRNA deacylase activity"/>
    <property type="evidence" value="ECO:0007669"/>
    <property type="project" value="InterPro"/>
</dbReference>
<dbReference type="Gene3D" id="1.10.287.80">
    <property type="entry name" value="ATP synthase, gamma subunit, helix hairpin domain"/>
    <property type="match status" value="1"/>
</dbReference>
<evidence type="ECO:0000256" key="14">
    <source>
        <dbReference type="ARBA" id="ARBA00022917"/>
    </source>
</evidence>
<dbReference type="Pfam" id="PF00231">
    <property type="entry name" value="ATP-synt"/>
    <property type="match status" value="1"/>
</dbReference>
<keyword evidence="17" id="KW-0472">Membrane</keyword>
<dbReference type="InterPro" id="IPR009080">
    <property type="entry name" value="tRNAsynth_Ia_anticodon-bd"/>
</dbReference>
<evidence type="ECO:0000256" key="1">
    <source>
        <dbReference type="ARBA" id="ARBA00004496"/>
    </source>
</evidence>
<evidence type="ECO:0000256" key="18">
    <source>
        <dbReference type="ARBA" id="ARBA00023146"/>
    </source>
</evidence>
<dbReference type="HAMAP" id="MF_02003">
    <property type="entry name" value="Ile_tRNA_synth_type2"/>
    <property type="match status" value="1"/>
</dbReference>
<dbReference type="Pfam" id="PF19302">
    <property type="entry name" value="DUF5915"/>
    <property type="match status" value="1"/>
</dbReference>
<dbReference type="InterPro" id="IPR023586">
    <property type="entry name" value="Ile-tRNA-ligase_type2"/>
</dbReference>
<evidence type="ECO:0000256" key="15">
    <source>
        <dbReference type="ARBA" id="ARBA00023065"/>
    </source>
</evidence>
<evidence type="ECO:0000256" key="3">
    <source>
        <dbReference type="ARBA" id="ARBA00005594"/>
    </source>
</evidence>
<evidence type="ECO:0000259" key="27">
    <source>
        <dbReference type="Pfam" id="PF08264"/>
    </source>
</evidence>
<dbReference type="InterPro" id="IPR009008">
    <property type="entry name" value="Val/Leu/Ile-tRNA-synth_edit"/>
</dbReference>
<dbReference type="EMBL" id="CP119909">
    <property type="protein sequence ID" value="WFD18536.1"/>
    <property type="molecule type" value="Genomic_DNA"/>
</dbReference>
<comment type="subcellular location">
    <subcellularLocation>
        <location evidence="1">Cytoplasm</location>
    </subcellularLocation>
    <subcellularLocation>
        <location evidence="2">Mitochondrion inner membrane</location>
        <topology evidence="2">Peripheral membrane protein</topology>
    </subcellularLocation>
</comment>
<evidence type="ECO:0000256" key="9">
    <source>
        <dbReference type="ARBA" id="ARBA00022598"/>
    </source>
</evidence>
<evidence type="ECO:0000256" key="11">
    <source>
        <dbReference type="ARBA" id="ARBA00022781"/>
    </source>
</evidence>
<dbReference type="Pfam" id="PF08264">
    <property type="entry name" value="Anticodon_1"/>
    <property type="match status" value="1"/>
</dbReference>
<dbReference type="GO" id="GO:0005524">
    <property type="term" value="F:ATP binding"/>
    <property type="evidence" value="ECO:0007669"/>
    <property type="project" value="UniProtKB-KW"/>
</dbReference>
<evidence type="ECO:0000256" key="10">
    <source>
        <dbReference type="ARBA" id="ARBA00022741"/>
    </source>
</evidence>
<keyword evidence="20" id="KW-0066">ATP synthesis</keyword>
<protein>
    <recommendedName>
        <fullName evidence="6">ATP synthase subunit gamma, mitochondrial</fullName>
        <ecNumber evidence="5">6.1.1.5</ecNumber>
    </recommendedName>
    <alternativeName>
        <fullName evidence="21">F-ATPase gamma subunit</fullName>
    </alternativeName>
    <alternativeName>
        <fullName evidence="24">Isoleucine--tRNA ligase, cytoplasmic</fullName>
    </alternativeName>
    <alternativeName>
        <fullName evidence="22">Isoleucyl-tRNA synthetase</fullName>
    </alternativeName>
</protein>
<evidence type="ECO:0000256" key="21">
    <source>
        <dbReference type="ARBA" id="ARBA00031066"/>
    </source>
</evidence>
<dbReference type="FunFam" id="3.40.50.620:FF:000050">
    <property type="entry name" value="Isoleucyl-tRNA synthetase,cytoplasmic"/>
    <property type="match status" value="1"/>
</dbReference>
<dbReference type="InterPro" id="IPR014729">
    <property type="entry name" value="Rossmann-like_a/b/a_fold"/>
</dbReference>
<keyword evidence="16" id="KW-0496">Mitochondrion</keyword>
<evidence type="ECO:0000256" key="16">
    <source>
        <dbReference type="ARBA" id="ARBA00023128"/>
    </source>
</evidence>
<evidence type="ECO:0000259" key="26">
    <source>
        <dbReference type="Pfam" id="PF00133"/>
    </source>
</evidence>
<dbReference type="Proteomes" id="UP001220961">
    <property type="component" value="Chromosome 2"/>
</dbReference>
<evidence type="ECO:0000256" key="7">
    <source>
        <dbReference type="ARBA" id="ARBA00022448"/>
    </source>
</evidence>
<keyword evidence="12" id="KW-0999">Mitochondrion inner membrane</keyword>
<dbReference type="GO" id="GO:0000049">
    <property type="term" value="F:tRNA binding"/>
    <property type="evidence" value="ECO:0007669"/>
    <property type="project" value="InterPro"/>
</dbReference>
<evidence type="ECO:0000256" key="6">
    <source>
        <dbReference type="ARBA" id="ARBA00020843"/>
    </source>
</evidence>
<keyword evidence="8" id="KW-0963">Cytoplasm</keyword>
<evidence type="ECO:0000256" key="23">
    <source>
        <dbReference type="ARBA" id="ARBA00048359"/>
    </source>
</evidence>
<dbReference type="FunFam" id="3.90.740.10:FF:000044">
    <property type="entry name" value="Isoleucine--tRNA ligase"/>
    <property type="match status" value="1"/>
</dbReference>
<dbReference type="SUPFAM" id="SSF52943">
    <property type="entry name" value="ATP synthase (F1-ATPase), gamma subunit"/>
    <property type="match status" value="1"/>
</dbReference>
<evidence type="ECO:0000256" key="24">
    <source>
        <dbReference type="ARBA" id="ARBA00069879"/>
    </source>
</evidence>
<dbReference type="GO" id="GO:0005743">
    <property type="term" value="C:mitochondrial inner membrane"/>
    <property type="evidence" value="ECO:0007669"/>
    <property type="project" value="UniProtKB-SubCell"/>
</dbReference>
<comment type="catalytic activity">
    <reaction evidence="23">
        <text>tRNA(Ile) + L-isoleucine + ATP = L-isoleucyl-tRNA(Ile) + AMP + diphosphate</text>
        <dbReference type="Rhea" id="RHEA:11060"/>
        <dbReference type="Rhea" id="RHEA-COMP:9666"/>
        <dbReference type="Rhea" id="RHEA-COMP:9695"/>
        <dbReference type="ChEBI" id="CHEBI:30616"/>
        <dbReference type="ChEBI" id="CHEBI:33019"/>
        <dbReference type="ChEBI" id="CHEBI:58045"/>
        <dbReference type="ChEBI" id="CHEBI:78442"/>
        <dbReference type="ChEBI" id="CHEBI:78528"/>
        <dbReference type="ChEBI" id="CHEBI:456215"/>
        <dbReference type="EC" id="6.1.1.5"/>
    </reaction>
</comment>
<keyword evidence="7" id="KW-0813">Transport</keyword>
<comment type="similarity">
    <text evidence="4">Belongs to the ATPase gamma chain family.</text>
</comment>
<feature type="domain" description="Aminoacyl-tRNA synthetase class Ia" evidence="26">
    <location>
        <begin position="301"/>
        <end position="923"/>
    </location>
</feature>
<dbReference type="InterPro" id="IPR002300">
    <property type="entry name" value="aa-tRNA-synth_Ia"/>
</dbReference>
<keyword evidence="18 25" id="KW-0030">Aminoacyl-tRNA synthetase</keyword>
<dbReference type="PANTHER" id="PTHR42780">
    <property type="entry name" value="SOLEUCYL-TRNA SYNTHETASE"/>
    <property type="match status" value="1"/>
</dbReference>
<dbReference type="EC" id="6.1.1.5" evidence="5"/>
<dbReference type="GO" id="GO:0006428">
    <property type="term" value="P:isoleucyl-tRNA aminoacylation"/>
    <property type="evidence" value="ECO:0007669"/>
    <property type="project" value="InterPro"/>
</dbReference>
<dbReference type="InterPro" id="IPR000131">
    <property type="entry name" value="ATP_synth_F1_gsu"/>
</dbReference>
<evidence type="ECO:0000256" key="20">
    <source>
        <dbReference type="ARBA" id="ARBA00023310"/>
    </source>
</evidence>
<evidence type="ECO:0000256" key="4">
    <source>
        <dbReference type="ARBA" id="ARBA00007681"/>
    </source>
</evidence>
<evidence type="ECO:0000256" key="2">
    <source>
        <dbReference type="ARBA" id="ARBA00004637"/>
    </source>
</evidence>
<keyword evidence="9 25" id="KW-0436">Ligase</keyword>
<dbReference type="CDD" id="cd00818">
    <property type="entry name" value="IleRS_core"/>
    <property type="match status" value="1"/>
</dbReference>
<keyword evidence="10 25" id="KW-0547">Nucleotide-binding</keyword>
<dbReference type="InterPro" id="IPR002301">
    <property type="entry name" value="Ile-tRNA-ligase"/>
</dbReference>
<dbReference type="PROSITE" id="PS00178">
    <property type="entry name" value="AA_TRNA_LIGASE_I"/>
    <property type="match status" value="1"/>
</dbReference>
<dbReference type="GO" id="GO:0046933">
    <property type="term" value="F:proton-transporting ATP synthase activity, rotational mechanism"/>
    <property type="evidence" value="ECO:0007669"/>
    <property type="project" value="InterPro"/>
</dbReference>
<evidence type="ECO:0000256" key="19">
    <source>
        <dbReference type="ARBA" id="ARBA00023196"/>
    </source>
</evidence>
<dbReference type="FunFam" id="1.10.730.10:FF:000004">
    <property type="entry name" value="Isoleucyl-tRNA synthetase, cytoplasmic"/>
    <property type="match status" value="1"/>
</dbReference>
<dbReference type="GO" id="GO:0004822">
    <property type="term" value="F:isoleucine-tRNA ligase activity"/>
    <property type="evidence" value="ECO:0007669"/>
    <property type="project" value="UniProtKB-EC"/>
</dbReference>
<evidence type="ECO:0000313" key="28">
    <source>
        <dbReference type="EMBL" id="WFD18536.1"/>
    </source>
</evidence>
<gene>
    <name evidence="28" type="primary">ILS1</name>
    <name evidence="28" type="ORF">MCAP1_000740</name>
</gene>
<dbReference type="GO" id="GO:0045259">
    <property type="term" value="C:proton-transporting ATP synthase complex"/>
    <property type="evidence" value="ECO:0007669"/>
    <property type="project" value="UniProtKB-KW"/>
</dbReference>
<dbReference type="SUPFAM" id="SSF52374">
    <property type="entry name" value="Nucleotidylyl transferase"/>
    <property type="match status" value="1"/>
</dbReference>
<dbReference type="PRINTS" id="PR00984">
    <property type="entry name" value="TRNASYNTHILE"/>
</dbReference>
<keyword evidence="14 25" id="KW-0648">Protein biosynthesis</keyword>